<evidence type="ECO:0000313" key="3">
    <source>
        <dbReference type="EMBL" id="CBJ32411.1"/>
    </source>
</evidence>
<keyword evidence="4" id="KW-1185">Reference proteome</keyword>
<dbReference type="InParanoid" id="D7FXZ8"/>
<dbReference type="EMBL" id="FN649760">
    <property type="protein sequence ID" value="CBJ32411.1"/>
    <property type="molecule type" value="Genomic_DNA"/>
</dbReference>
<dbReference type="AlphaFoldDB" id="D7FXZ8"/>
<feature type="domain" description="HTH CENPB-type" evidence="2">
    <location>
        <begin position="6"/>
        <end position="81"/>
    </location>
</feature>
<dbReference type="OrthoDB" id="9909311at2759"/>
<dbReference type="SMART" id="SM00674">
    <property type="entry name" value="CENPB"/>
    <property type="match status" value="1"/>
</dbReference>
<dbReference type="GO" id="GO:0003677">
    <property type="term" value="F:DNA binding"/>
    <property type="evidence" value="ECO:0007669"/>
    <property type="project" value="UniProtKB-KW"/>
</dbReference>
<dbReference type="Gene3D" id="1.10.10.60">
    <property type="entry name" value="Homeodomain-like"/>
    <property type="match status" value="1"/>
</dbReference>
<gene>
    <name evidence="3" type="ORF">Esi_0337_0013</name>
</gene>
<name>D7FXZ8_ECTSI</name>
<reference evidence="3 4" key="1">
    <citation type="journal article" date="2010" name="Nature">
        <title>The Ectocarpus genome and the independent evolution of multicellularity in brown algae.</title>
        <authorList>
            <person name="Cock J.M."/>
            <person name="Sterck L."/>
            <person name="Rouze P."/>
            <person name="Scornet D."/>
            <person name="Allen A.E."/>
            <person name="Amoutzias G."/>
            <person name="Anthouard V."/>
            <person name="Artiguenave F."/>
            <person name="Aury J.M."/>
            <person name="Badger J.H."/>
            <person name="Beszteri B."/>
            <person name="Billiau K."/>
            <person name="Bonnet E."/>
            <person name="Bothwell J.H."/>
            <person name="Bowler C."/>
            <person name="Boyen C."/>
            <person name="Brownlee C."/>
            <person name="Carrano C.J."/>
            <person name="Charrier B."/>
            <person name="Cho G.Y."/>
            <person name="Coelho S.M."/>
            <person name="Collen J."/>
            <person name="Corre E."/>
            <person name="Da Silva C."/>
            <person name="Delage L."/>
            <person name="Delaroque N."/>
            <person name="Dittami S.M."/>
            <person name="Doulbeau S."/>
            <person name="Elias M."/>
            <person name="Farnham G."/>
            <person name="Gachon C.M."/>
            <person name="Gschloessl B."/>
            <person name="Heesch S."/>
            <person name="Jabbari K."/>
            <person name="Jubin C."/>
            <person name="Kawai H."/>
            <person name="Kimura K."/>
            <person name="Kloareg B."/>
            <person name="Kupper F.C."/>
            <person name="Lang D."/>
            <person name="Le Bail A."/>
            <person name="Leblanc C."/>
            <person name="Lerouge P."/>
            <person name="Lohr M."/>
            <person name="Lopez P.J."/>
            <person name="Martens C."/>
            <person name="Maumus F."/>
            <person name="Michel G."/>
            <person name="Miranda-Saavedra D."/>
            <person name="Morales J."/>
            <person name="Moreau H."/>
            <person name="Motomura T."/>
            <person name="Nagasato C."/>
            <person name="Napoli C.A."/>
            <person name="Nelson D.R."/>
            <person name="Nyvall-Collen P."/>
            <person name="Peters A.F."/>
            <person name="Pommier C."/>
            <person name="Potin P."/>
            <person name="Poulain J."/>
            <person name="Quesneville H."/>
            <person name="Read B."/>
            <person name="Rensing S.A."/>
            <person name="Ritter A."/>
            <person name="Rousvoal S."/>
            <person name="Samanta M."/>
            <person name="Samson G."/>
            <person name="Schroeder D.C."/>
            <person name="Segurens B."/>
            <person name="Strittmatter M."/>
            <person name="Tonon T."/>
            <person name="Tregear J.W."/>
            <person name="Valentin K."/>
            <person name="von Dassow P."/>
            <person name="Yamagishi T."/>
            <person name="Van de Peer Y."/>
            <person name="Wincker P."/>
        </authorList>
    </citation>
    <scope>NUCLEOTIDE SEQUENCE [LARGE SCALE GENOMIC DNA]</scope>
    <source>
        <strain evidence="4">Ec32 / CCAP1310/4</strain>
    </source>
</reference>
<dbReference type="InterPro" id="IPR009057">
    <property type="entry name" value="Homeodomain-like_sf"/>
</dbReference>
<dbReference type="SUPFAM" id="SSF46689">
    <property type="entry name" value="Homeodomain-like"/>
    <property type="match status" value="1"/>
</dbReference>
<proteinExistence type="predicted"/>
<sequence length="164" mass="18713">MELNLDTKRTPTPVHEDLEARLNQWIKIARQRFEKTKLGLSGFMIQTQATRFASDMNVTDFTASKGWLHRFLGRYGCAHINLHGEAGDVDKSTDMGVLFALKCQYKTEMVMRLAALIEDWDTARARKIRRGCRGLSDAGQATMLDVTEILSQKWESFSDQTVVR</sequence>
<dbReference type="PROSITE" id="PS51253">
    <property type="entry name" value="HTH_CENPB"/>
    <property type="match status" value="1"/>
</dbReference>
<dbReference type="InterPro" id="IPR006600">
    <property type="entry name" value="HTH_CenpB_DNA-bd_dom"/>
</dbReference>
<dbReference type="Proteomes" id="UP000002630">
    <property type="component" value="Unassembled WGS sequence"/>
</dbReference>
<accession>D7FXZ8</accession>
<keyword evidence="1" id="KW-0238">DNA-binding</keyword>
<evidence type="ECO:0000313" key="4">
    <source>
        <dbReference type="Proteomes" id="UP000002630"/>
    </source>
</evidence>
<dbReference type="Pfam" id="PF03221">
    <property type="entry name" value="HTH_Tnp_Tc5"/>
    <property type="match status" value="1"/>
</dbReference>
<evidence type="ECO:0000256" key="1">
    <source>
        <dbReference type="ARBA" id="ARBA00023125"/>
    </source>
</evidence>
<protein>
    <submittedName>
        <fullName evidence="3">Similar to Tigger transposable element-derived protein 6</fullName>
    </submittedName>
</protein>
<organism evidence="3 4">
    <name type="scientific">Ectocarpus siliculosus</name>
    <name type="common">Brown alga</name>
    <name type="synonym">Conferva siliculosa</name>
    <dbReference type="NCBI Taxonomy" id="2880"/>
    <lineage>
        <taxon>Eukaryota</taxon>
        <taxon>Sar</taxon>
        <taxon>Stramenopiles</taxon>
        <taxon>Ochrophyta</taxon>
        <taxon>PX clade</taxon>
        <taxon>Phaeophyceae</taxon>
        <taxon>Ectocarpales</taxon>
        <taxon>Ectocarpaceae</taxon>
        <taxon>Ectocarpus</taxon>
    </lineage>
</organism>
<evidence type="ECO:0000259" key="2">
    <source>
        <dbReference type="PROSITE" id="PS51253"/>
    </source>
</evidence>